<accession>A0A4Y2JDU0</accession>
<dbReference type="EMBL" id="BGPR01003444">
    <property type="protein sequence ID" value="GBM88230.1"/>
    <property type="molecule type" value="Genomic_DNA"/>
</dbReference>
<evidence type="ECO:0000313" key="2">
    <source>
        <dbReference type="Proteomes" id="UP000499080"/>
    </source>
</evidence>
<name>A0A4Y2JDU0_ARAVE</name>
<comment type="caution">
    <text evidence="1">The sequence shown here is derived from an EMBL/GenBank/DDBJ whole genome shotgun (WGS) entry which is preliminary data.</text>
</comment>
<evidence type="ECO:0000313" key="1">
    <source>
        <dbReference type="EMBL" id="GBM88230.1"/>
    </source>
</evidence>
<sequence>MKGNKKTDDEKDLKKKTVILMEEPKDEDCGSFQQEMEAAEMDEIQPKIPLCTSHWYNHKGVTPVILSLRIKHERPSTATKIGHCVSRIICLITSGSCDDPSGRGTSGGGNLTPHINISQWEVRHCLLIRQILIPIFEVPPFCNPPTGVVAWERRVLVQMLSSDHGFERPCPSENSPCVV</sequence>
<protein>
    <submittedName>
        <fullName evidence="1">Uncharacterized protein</fullName>
    </submittedName>
</protein>
<proteinExistence type="predicted"/>
<dbReference type="Proteomes" id="UP000499080">
    <property type="component" value="Unassembled WGS sequence"/>
</dbReference>
<dbReference type="AlphaFoldDB" id="A0A4Y2JDU0"/>
<keyword evidence="2" id="KW-1185">Reference proteome</keyword>
<organism evidence="1 2">
    <name type="scientific">Araneus ventricosus</name>
    <name type="common">Orbweaver spider</name>
    <name type="synonym">Epeira ventricosa</name>
    <dbReference type="NCBI Taxonomy" id="182803"/>
    <lineage>
        <taxon>Eukaryota</taxon>
        <taxon>Metazoa</taxon>
        <taxon>Ecdysozoa</taxon>
        <taxon>Arthropoda</taxon>
        <taxon>Chelicerata</taxon>
        <taxon>Arachnida</taxon>
        <taxon>Araneae</taxon>
        <taxon>Araneomorphae</taxon>
        <taxon>Entelegynae</taxon>
        <taxon>Araneoidea</taxon>
        <taxon>Araneidae</taxon>
        <taxon>Araneus</taxon>
    </lineage>
</organism>
<reference evidence="1 2" key="1">
    <citation type="journal article" date="2019" name="Sci. Rep.">
        <title>Orb-weaving spider Araneus ventricosus genome elucidates the spidroin gene catalogue.</title>
        <authorList>
            <person name="Kono N."/>
            <person name="Nakamura H."/>
            <person name="Ohtoshi R."/>
            <person name="Moran D.A.P."/>
            <person name="Shinohara A."/>
            <person name="Yoshida Y."/>
            <person name="Fujiwara M."/>
            <person name="Mori M."/>
            <person name="Tomita M."/>
            <person name="Arakawa K."/>
        </authorList>
    </citation>
    <scope>NUCLEOTIDE SEQUENCE [LARGE SCALE GENOMIC DNA]</scope>
</reference>
<gene>
    <name evidence="1" type="ORF">AVEN_206350_1</name>
</gene>